<dbReference type="InterPro" id="IPR013783">
    <property type="entry name" value="Ig-like_fold"/>
</dbReference>
<dbReference type="AlphaFoldDB" id="A0A1Y5FHH4"/>
<protein>
    <recommendedName>
        <fullName evidence="3">Alpha-L-rhamnosidase six-hairpin glycosidase domain-containing protein</fullName>
    </recommendedName>
</protein>
<dbReference type="EMBL" id="MAAO01000002">
    <property type="protein sequence ID" value="OUR99634.1"/>
    <property type="molecule type" value="Genomic_DNA"/>
</dbReference>
<dbReference type="GO" id="GO:0005975">
    <property type="term" value="P:carbohydrate metabolic process"/>
    <property type="evidence" value="ECO:0007669"/>
    <property type="project" value="InterPro"/>
</dbReference>
<dbReference type="Gene3D" id="2.60.120.260">
    <property type="entry name" value="Galactose-binding domain-like"/>
    <property type="match status" value="1"/>
</dbReference>
<name>A0A1Y5FHH4_9BACT</name>
<organism evidence="1 2">
    <name type="scientific">Halobacteriovorax marinus</name>
    <dbReference type="NCBI Taxonomy" id="97084"/>
    <lineage>
        <taxon>Bacteria</taxon>
        <taxon>Pseudomonadati</taxon>
        <taxon>Bdellovibrionota</taxon>
        <taxon>Bacteriovoracia</taxon>
        <taxon>Bacteriovoracales</taxon>
        <taxon>Halobacteriovoraceae</taxon>
        <taxon>Halobacteriovorax</taxon>
    </lineage>
</organism>
<dbReference type="SUPFAM" id="SSF48208">
    <property type="entry name" value="Six-hairpin glycosidases"/>
    <property type="match status" value="1"/>
</dbReference>
<gene>
    <name evidence="1" type="ORF">A9Q84_01025</name>
</gene>
<dbReference type="Gene3D" id="2.60.40.10">
    <property type="entry name" value="Immunoglobulins"/>
    <property type="match status" value="1"/>
</dbReference>
<comment type="caution">
    <text evidence="1">The sequence shown here is derived from an EMBL/GenBank/DDBJ whole genome shotgun (WGS) entry which is preliminary data.</text>
</comment>
<dbReference type="InterPro" id="IPR012341">
    <property type="entry name" value="6hp_glycosidase-like_sf"/>
</dbReference>
<sequence>MTLCLCVSTLAKNEIHSHKLFWKDKHSSSSLIKDEFNLRTYKLQTNNFLRDNFPASRTREITENKNFPVIRTGSNLFDSIYTMSIEELVENSVEQISDHAFITSDCHCFETGKKWKYVWTRDISYSAHLSLAALEQRRTKNSLLFKISKMRGLDERSLEIIQDTGTGGSWPVSTDRVIWSLASSELLKYLEGNERREFLNKSYTALKNTVDHDRMAIYDYKDGLYSGEMSFLDWREQSYPNWVKENVIHVAMSKTLSTNIAHQLALKNLSFMALELGKINQYEFYARLASDLKSSINYYFWDQNKGLYKSLITTYLDTASVDKFDLLGSSMAVLFEIAETKEQKESLRNYPMVKAGASVLWPQDQEAPIYHNRAIWPFVSSYALLAAKKEKQADIYNHMFESLIRGSALNLSNMENFEFLSLGNWVDDGNRSGPVVNSQRQLWSVAAMLSLNLDGVFGKEVNKDAIRFTPFITEKMRNTIFKNSNALKLTNFKYHNKFLNITITLPKKKNSYKSNTYFKIKSVSLNGQMRNQLDFFTASDLRNSNQINIILGETTYGGNGFNLLDLDDPHGLGHSDFEKVFAPLTPSISSITFENEQPVIRFNHETYRNITFNIYRNGTLIASKLRETTFSDSGYKSNETPCYTVEAEFKSSYNRSQHSEPQCYWAPKTITTLPVTGQGVRSNSELHFYSEHGKLYLRNWGKSSDVLEFNNQSINKTGNYALQLNYSNLGIINTGITAAVKKIEVLDENRESVIFSGVFTMPHHNSARYWTDSNFVNVKLEKGQRYTFRISDFYNMSYFEHFMNYLYRGGRMGVYNRVNISELKLLLLGLED</sequence>
<proteinExistence type="predicted"/>
<accession>A0A1Y5FHH4</accession>
<dbReference type="InterPro" id="IPR008928">
    <property type="entry name" value="6-hairpin_glycosidase_sf"/>
</dbReference>
<reference evidence="2" key="1">
    <citation type="journal article" date="2017" name="Proc. Natl. Acad. Sci. U.S.A.">
        <title>Simulation of Deepwater Horizon oil plume reveals substrate specialization within a complex community of hydrocarbon-degraders.</title>
        <authorList>
            <person name="Hu P."/>
            <person name="Dubinsky E.A."/>
            <person name="Probst A.J."/>
            <person name="Wang J."/>
            <person name="Sieber C.M.K."/>
            <person name="Tom L.M."/>
            <person name="Gardinali P."/>
            <person name="Banfield J.F."/>
            <person name="Atlas R.M."/>
            <person name="Andersen G.L."/>
        </authorList>
    </citation>
    <scope>NUCLEOTIDE SEQUENCE [LARGE SCALE GENOMIC DNA]</scope>
</reference>
<dbReference type="Proteomes" id="UP000196531">
    <property type="component" value="Unassembled WGS sequence"/>
</dbReference>
<evidence type="ECO:0008006" key="3">
    <source>
        <dbReference type="Google" id="ProtNLM"/>
    </source>
</evidence>
<dbReference type="Gene3D" id="1.50.10.10">
    <property type="match status" value="1"/>
</dbReference>
<evidence type="ECO:0000313" key="1">
    <source>
        <dbReference type="EMBL" id="OUR99634.1"/>
    </source>
</evidence>
<evidence type="ECO:0000313" key="2">
    <source>
        <dbReference type="Proteomes" id="UP000196531"/>
    </source>
</evidence>